<keyword evidence="2" id="KW-1185">Reference proteome</keyword>
<reference evidence="1 2" key="1">
    <citation type="submission" date="2024-01" db="EMBL/GenBank/DDBJ databases">
        <title>Genome assemblies of Stephania.</title>
        <authorList>
            <person name="Yang L."/>
        </authorList>
    </citation>
    <scope>NUCLEOTIDE SEQUENCE [LARGE SCALE GENOMIC DNA]</scope>
    <source>
        <strain evidence="1">JXDWG</strain>
        <tissue evidence="1">Leaf</tissue>
    </source>
</reference>
<evidence type="ECO:0000313" key="1">
    <source>
        <dbReference type="EMBL" id="KAK9111282.1"/>
    </source>
</evidence>
<dbReference type="AlphaFoldDB" id="A0AAP0I9W3"/>
<protein>
    <submittedName>
        <fullName evidence="1">Uncharacterized protein</fullName>
    </submittedName>
</protein>
<organism evidence="1 2">
    <name type="scientific">Stephania cephalantha</name>
    <dbReference type="NCBI Taxonomy" id="152367"/>
    <lineage>
        <taxon>Eukaryota</taxon>
        <taxon>Viridiplantae</taxon>
        <taxon>Streptophyta</taxon>
        <taxon>Embryophyta</taxon>
        <taxon>Tracheophyta</taxon>
        <taxon>Spermatophyta</taxon>
        <taxon>Magnoliopsida</taxon>
        <taxon>Ranunculales</taxon>
        <taxon>Menispermaceae</taxon>
        <taxon>Menispermoideae</taxon>
        <taxon>Cissampelideae</taxon>
        <taxon>Stephania</taxon>
    </lineage>
</organism>
<evidence type="ECO:0000313" key="2">
    <source>
        <dbReference type="Proteomes" id="UP001419268"/>
    </source>
</evidence>
<comment type="caution">
    <text evidence="1">The sequence shown here is derived from an EMBL/GenBank/DDBJ whole genome shotgun (WGS) entry which is preliminary data.</text>
</comment>
<name>A0AAP0I9W3_9MAGN</name>
<sequence>MVLSLGALPLPILNKLSVTWKSKLAEIKLGVQSGVVFKKYMKRSSHGTWSGKPSEKDTLQLEYMLLSGRWGVVADGRRLNRDAGSRAELKPRIATIMQQKRQNFRNLRVNLSGEKRAVRAAVAGDVRVRRCGEA</sequence>
<gene>
    <name evidence="1" type="ORF">Scep_018801</name>
</gene>
<dbReference type="Proteomes" id="UP001419268">
    <property type="component" value="Unassembled WGS sequence"/>
</dbReference>
<proteinExistence type="predicted"/>
<dbReference type="EMBL" id="JBBNAG010000008">
    <property type="protein sequence ID" value="KAK9111282.1"/>
    <property type="molecule type" value="Genomic_DNA"/>
</dbReference>
<accession>A0AAP0I9W3</accession>